<dbReference type="InterPro" id="IPR005361">
    <property type="entry name" value="UPF0158"/>
</dbReference>
<keyword evidence="2" id="KW-1185">Reference proteome</keyword>
<evidence type="ECO:0000313" key="1">
    <source>
        <dbReference type="EMBL" id="TCW02970.1"/>
    </source>
</evidence>
<dbReference type="EMBL" id="SMCQ01000001">
    <property type="protein sequence ID" value="TCW02970.1"/>
    <property type="molecule type" value="Genomic_DNA"/>
</dbReference>
<sequence>MLEEMKIERSLSVQLIDIIFAIENSSNHVTSYYNKKTQKIISLFEELIDQDLIDEIDENWDQYIALPSSYDVHEYQIMQDFILNLKNKDIRDQLWNTIHGKGAFRRFKDLAARFGVLEDWFLYLNQQYRKIAIKWCRENNIIYVE</sequence>
<organism evidence="1 2">
    <name type="scientific">Longibaculum muris</name>
    <dbReference type="NCBI Taxonomy" id="1796628"/>
    <lineage>
        <taxon>Bacteria</taxon>
        <taxon>Bacillati</taxon>
        <taxon>Bacillota</taxon>
        <taxon>Erysipelotrichia</taxon>
        <taxon>Erysipelotrichales</taxon>
        <taxon>Coprobacillaceae</taxon>
        <taxon>Longibaculum</taxon>
    </lineage>
</organism>
<name>A0A4R3Z6W2_9FIRM</name>
<protein>
    <submittedName>
        <fullName evidence="1">Uncharacterized protein UPF0158</fullName>
    </submittedName>
</protein>
<accession>A0A4R3Z6W2</accession>
<gene>
    <name evidence="1" type="ORF">EDD60_101276</name>
</gene>
<evidence type="ECO:0000313" key="2">
    <source>
        <dbReference type="Proteomes" id="UP000295515"/>
    </source>
</evidence>
<proteinExistence type="predicted"/>
<reference evidence="1 2" key="1">
    <citation type="submission" date="2019-03" db="EMBL/GenBank/DDBJ databases">
        <title>Genomic Encyclopedia of Type Strains, Phase IV (KMG-IV): sequencing the most valuable type-strain genomes for metagenomic binning, comparative biology and taxonomic classification.</title>
        <authorList>
            <person name="Goeker M."/>
        </authorList>
    </citation>
    <scope>NUCLEOTIDE SEQUENCE [LARGE SCALE GENOMIC DNA]</scope>
    <source>
        <strain evidence="1 2">DSM 29487</strain>
    </source>
</reference>
<dbReference type="AlphaFoldDB" id="A0A4R3Z6W2"/>
<dbReference type="Proteomes" id="UP000295515">
    <property type="component" value="Unassembled WGS sequence"/>
</dbReference>
<dbReference type="Pfam" id="PF03682">
    <property type="entry name" value="UPF0158"/>
    <property type="match status" value="1"/>
</dbReference>
<comment type="caution">
    <text evidence="1">The sequence shown here is derived from an EMBL/GenBank/DDBJ whole genome shotgun (WGS) entry which is preliminary data.</text>
</comment>